<sequence>MRKLNVYTVDHIDHLIQPTEFADTTLKSPALQIFNDFRHSAPAILDAETNALEALDMMTHEHCTFKLVVDAHKEMIGLISTEQLSTQNIMQHVSKDLKASELQVVDLMRSRENLIALSYQQIQYCTVGDVLNTLQHNGESYCVVIDLENHQIRGVISARDIASRLHLPPLDIERQPTFLNIFDRLYA</sequence>
<accession>A0ABV6B7J5</accession>
<protein>
    <submittedName>
        <fullName evidence="3">CBS domain-containing protein</fullName>
    </submittedName>
</protein>
<dbReference type="EMBL" id="JBHLXP010000001">
    <property type="protein sequence ID" value="MFC0046782.1"/>
    <property type="molecule type" value="Genomic_DNA"/>
</dbReference>
<comment type="caution">
    <text evidence="3">The sequence shown here is derived from an EMBL/GenBank/DDBJ whole genome shotgun (WGS) entry which is preliminary data.</text>
</comment>
<evidence type="ECO:0000256" key="1">
    <source>
        <dbReference type="PROSITE-ProRule" id="PRU00703"/>
    </source>
</evidence>
<dbReference type="PROSITE" id="PS51371">
    <property type="entry name" value="CBS"/>
    <property type="match status" value="1"/>
</dbReference>
<dbReference type="InterPro" id="IPR000644">
    <property type="entry name" value="CBS_dom"/>
</dbReference>
<feature type="domain" description="CBS" evidence="2">
    <location>
        <begin position="108"/>
        <end position="172"/>
    </location>
</feature>
<gene>
    <name evidence="3" type="ORF">ACFFJP_00600</name>
</gene>
<dbReference type="Gene3D" id="3.10.580.10">
    <property type="entry name" value="CBS-domain"/>
    <property type="match status" value="1"/>
</dbReference>
<name>A0ABV6B7J5_9GAMM</name>
<keyword evidence="1" id="KW-0129">CBS domain</keyword>
<dbReference type="SUPFAM" id="SSF54631">
    <property type="entry name" value="CBS-domain pair"/>
    <property type="match status" value="1"/>
</dbReference>
<keyword evidence="4" id="KW-1185">Reference proteome</keyword>
<evidence type="ECO:0000259" key="2">
    <source>
        <dbReference type="PROSITE" id="PS51371"/>
    </source>
</evidence>
<dbReference type="Pfam" id="PF00571">
    <property type="entry name" value="CBS"/>
    <property type="match status" value="2"/>
</dbReference>
<organism evidence="3 4">
    <name type="scientific">Rheinheimera tilapiae</name>
    <dbReference type="NCBI Taxonomy" id="875043"/>
    <lineage>
        <taxon>Bacteria</taxon>
        <taxon>Pseudomonadati</taxon>
        <taxon>Pseudomonadota</taxon>
        <taxon>Gammaproteobacteria</taxon>
        <taxon>Chromatiales</taxon>
        <taxon>Chromatiaceae</taxon>
        <taxon>Rheinheimera</taxon>
    </lineage>
</organism>
<dbReference type="Proteomes" id="UP001589813">
    <property type="component" value="Unassembled WGS sequence"/>
</dbReference>
<dbReference type="RefSeq" id="WP_377239363.1">
    <property type="nucleotide sequence ID" value="NZ_JBHLXP010000001.1"/>
</dbReference>
<evidence type="ECO:0000313" key="4">
    <source>
        <dbReference type="Proteomes" id="UP001589813"/>
    </source>
</evidence>
<dbReference type="InterPro" id="IPR046342">
    <property type="entry name" value="CBS_dom_sf"/>
</dbReference>
<reference evidence="3 4" key="1">
    <citation type="submission" date="2024-09" db="EMBL/GenBank/DDBJ databases">
        <authorList>
            <person name="Sun Q."/>
            <person name="Mori K."/>
        </authorList>
    </citation>
    <scope>NUCLEOTIDE SEQUENCE [LARGE SCALE GENOMIC DNA]</scope>
    <source>
        <strain evidence="3 4">KCTC 23315</strain>
    </source>
</reference>
<proteinExistence type="predicted"/>
<evidence type="ECO:0000313" key="3">
    <source>
        <dbReference type="EMBL" id="MFC0046782.1"/>
    </source>
</evidence>